<evidence type="ECO:0000256" key="4">
    <source>
        <dbReference type="PROSITE-ProRule" id="PRU00284"/>
    </source>
</evidence>
<dbReference type="SMART" id="SM00304">
    <property type="entry name" value="HAMP"/>
    <property type="match status" value="1"/>
</dbReference>
<dbReference type="InterPro" id="IPR003660">
    <property type="entry name" value="HAMP_dom"/>
</dbReference>
<dbReference type="PRINTS" id="PR00260">
    <property type="entry name" value="CHEMTRNSDUCR"/>
</dbReference>
<dbReference type="GO" id="GO:0004888">
    <property type="term" value="F:transmembrane signaling receptor activity"/>
    <property type="evidence" value="ECO:0007669"/>
    <property type="project" value="InterPro"/>
</dbReference>
<dbReference type="GO" id="GO:0016020">
    <property type="term" value="C:membrane"/>
    <property type="evidence" value="ECO:0007669"/>
    <property type="project" value="InterPro"/>
</dbReference>
<keyword evidence="8" id="KW-1185">Reference proteome</keyword>
<dbReference type="Pfam" id="PF12729">
    <property type="entry name" value="4HB_MCP_1"/>
    <property type="match status" value="1"/>
</dbReference>
<organism evidence="7 8">
    <name type="scientific">Luteibacter anthropi</name>
    <dbReference type="NCBI Taxonomy" id="564369"/>
    <lineage>
        <taxon>Bacteria</taxon>
        <taxon>Pseudomonadati</taxon>
        <taxon>Pseudomonadota</taxon>
        <taxon>Gammaproteobacteria</taxon>
        <taxon>Lysobacterales</taxon>
        <taxon>Rhodanobacteraceae</taxon>
        <taxon>Luteibacter</taxon>
    </lineage>
</organism>
<feature type="domain" description="HAMP" evidence="6">
    <location>
        <begin position="211"/>
        <end position="264"/>
    </location>
</feature>
<evidence type="ECO:0000259" key="5">
    <source>
        <dbReference type="PROSITE" id="PS50111"/>
    </source>
</evidence>
<dbReference type="PANTHER" id="PTHR43531">
    <property type="entry name" value="PROTEIN ICFG"/>
    <property type="match status" value="1"/>
</dbReference>
<evidence type="ECO:0000259" key="6">
    <source>
        <dbReference type="PROSITE" id="PS50885"/>
    </source>
</evidence>
<feature type="domain" description="Methyl-accepting transducer" evidence="5">
    <location>
        <begin position="269"/>
        <end position="498"/>
    </location>
</feature>
<dbReference type="InterPro" id="IPR004090">
    <property type="entry name" value="Chemotax_Me-accpt_rcpt"/>
</dbReference>
<accession>A0A7X5ZH24</accession>
<proteinExistence type="inferred from homology"/>
<dbReference type="EMBL" id="JAARLZ010000002">
    <property type="protein sequence ID" value="NII05362.1"/>
    <property type="molecule type" value="Genomic_DNA"/>
</dbReference>
<evidence type="ECO:0000313" key="7">
    <source>
        <dbReference type="EMBL" id="NII05362.1"/>
    </source>
</evidence>
<dbReference type="GO" id="GO:0007165">
    <property type="term" value="P:signal transduction"/>
    <property type="evidence" value="ECO:0007669"/>
    <property type="project" value="UniProtKB-KW"/>
</dbReference>
<dbReference type="PROSITE" id="PS50111">
    <property type="entry name" value="CHEMOTAXIS_TRANSDUC_2"/>
    <property type="match status" value="1"/>
</dbReference>
<sequence length="519" mass="55314">MTLVRRLAVVLIAGLIALLAVGGYGLFQLDASQARIRRLETTTLPGLQALSEAQDDVGALRLALYRYVVDGIDETARHGMRQEIDALDAGFVRHMAAYQAHAAGDTKDTTMLAADRAHMAAYLAARDTFFRRYDGNQRDSALGMLHNHGQVHDAALDLNHGLHDHLAYVVTQADAQAELNAAAYRTSLILTVLAIVAAALGMGWFGGRLYRLIKGGLGKLQGTLQSVSATLDLSLRAEIGRHDEIGLTAEALNTLLGRIADTVRTVQSSSDTVHSVASHIVDRNRDISERTMRQAAALEETSASVAELTEAARHTAERAVDATTVAGAMAEEARRSGRAVEYMGSVMQEIAAHAHRIRDVTSAIESIAFQTNILALNAAVEAARAGSHGRGFAVVAGEVRALAQHSATSARDIKDLIERSVEAIENGVEQATAIEDSNLTLQASVARVAQQVTAIGQLAREQGRGTEQINQAMASLDSDTQHYAQMVDQAAEAVGTLHGQARVLRDTAGVFTGVSQVTS</sequence>
<evidence type="ECO:0000313" key="8">
    <source>
        <dbReference type="Proteomes" id="UP000490980"/>
    </source>
</evidence>
<dbReference type="AlphaFoldDB" id="A0A7X5ZH24"/>
<dbReference type="Proteomes" id="UP000490980">
    <property type="component" value="Unassembled WGS sequence"/>
</dbReference>
<dbReference type="PANTHER" id="PTHR43531:SF11">
    <property type="entry name" value="METHYL-ACCEPTING CHEMOTAXIS PROTEIN 3"/>
    <property type="match status" value="1"/>
</dbReference>
<dbReference type="Gene3D" id="1.10.287.950">
    <property type="entry name" value="Methyl-accepting chemotaxis protein"/>
    <property type="match status" value="1"/>
</dbReference>
<comment type="similarity">
    <text evidence="3">Belongs to the methyl-accepting chemotaxis (MCP) protein family.</text>
</comment>
<dbReference type="InterPro" id="IPR051310">
    <property type="entry name" value="MCP_chemotaxis"/>
</dbReference>
<dbReference type="CDD" id="cd06225">
    <property type="entry name" value="HAMP"/>
    <property type="match status" value="1"/>
</dbReference>
<reference evidence="7 8" key="1">
    <citation type="submission" date="2020-03" db="EMBL/GenBank/DDBJ databases">
        <authorList>
            <person name="Lai Q."/>
        </authorList>
    </citation>
    <scope>NUCLEOTIDE SEQUENCE [LARGE SCALE GENOMIC DNA]</scope>
    <source>
        <strain evidence="7 8">CCUG 25036</strain>
    </source>
</reference>
<name>A0A7X5ZH24_9GAMM</name>
<keyword evidence="2 4" id="KW-0807">Transducer</keyword>
<evidence type="ECO:0000256" key="3">
    <source>
        <dbReference type="ARBA" id="ARBA00029447"/>
    </source>
</evidence>
<gene>
    <name evidence="7" type="ORF">HBF25_03040</name>
</gene>
<protein>
    <submittedName>
        <fullName evidence="7">HAMP domain-containing protein</fullName>
    </submittedName>
</protein>
<dbReference type="SMART" id="SM00283">
    <property type="entry name" value="MA"/>
    <property type="match status" value="1"/>
</dbReference>
<dbReference type="InterPro" id="IPR024478">
    <property type="entry name" value="HlyB_4HB_MCP"/>
</dbReference>
<dbReference type="Pfam" id="PF00015">
    <property type="entry name" value="MCPsignal"/>
    <property type="match status" value="1"/>
</dbReference>
<keyword evidence="1" id="KW-0145">Chemotaxis</keyword>
<dbReference type="Pfam" id="PF00672">
    <property type="entry name" value="HAMP"/>
    <property type="match status" value="1"/>
</dbReference>
<dbReference type="PROSITE" id="PS50885">
    <property type="entry name" value="HAMP"/>
    <property type="match status" value="1"/>
</dbReference>
<evidence type="ECO:0000256" key="2">
    <source>
        <dbReference type="ARBA" id="ARBA00023224"/>
    </source>
</evidence>
<dbReference type="SUPFAM" id="SSF58104">
    <property type="entry name" value="Methyl-accepting chemotaxis protein (MCP) signaling domain"/>
    <property type="match status" value="1"/>
</dbReference>
<evidence type="ECO:0000256" key="1">
    <source>
        <dbReference type="ARBA" id="ARBA00022500"/>
    </source>
</evidence>
<dbReference type="GO" id="GO:0006935">
    <property type="term" value="P:chemotaxis"/>
    <property type="evidence" value="ECO:0007669"/>
    <property type="project" value="UniProtKB-KW"/>
</dbReference>
<dbReference type="InterPro" id="IPR004089">
    <property type="entry name" value="MCPsignal_dom"/>
</dbReference>
<comment type="caution">
    <text evidence="7">The sequence shown here is derived from an EMBL/GenBank/DDBJ whole genome shotgun (WGS) entry which is preliminary data.</text>
</comment>
<dbReference type="RefSeq" id="WP_166946480.1">
    <property type="nucleotide sequence ID" value="NZ_JAARLZ010000002.1"/>
</dbReference>